<evidence type="ECO:0000256" key="4">
    <source>
        <dbReference type="ARBA" id="ARBA00022723"/>
    </source>
</evidence>
<comment type="similarity">
    <text evidence="2">Belongs to the PilY1 family.</text>
</comment>
<proteinExistence type="inferred from homology"/>
<dbReference type="GO" id="GO:0009289">
    <property type="term" value="C:pilus"/>
    <property type="evidence" value="ECO:0007669"/>
    <property type="project" value="UniProtKB-SubCell"/>
</dbReference>
<organism evidence="8 9">
    <name type="scientific">Acinetobacter suaedae</name>
    <dbReference type="NCBI Taxonomy" id="2609668"/>
    <lineage>
        <taxon>Bacteria</taxon>
        <taxon>Pseudomonadati</taxon>
        <taxon>Pseudomonadota</taxon>
        <taxon>Gammaproteobacteria</taxon>
        <taxon>Moraxellales</taxon>
        <taxon>Moraxellaceae</taxon>
        <taxon>Acinetobacter</taxon>
    </lineage>
</organism>
<keyword evidence="9" id="KW-1185">Reference proteome</keyword>
<evidence type="ECO:0000313" key="8">
    <source>
        <dbReference type="EMBL" id="QER38449.1"/>
    </source>
</evidence>
<dbReference type="EMBL" id="CP043909">
    <property type="protein sequence ID" value="QER38449.1"/>
    <property type="molecule type" value="Genomic_DNA"/>
</dbReference>
<dbReference type="RefSeq" id="WP_150024877.1">
    <property type="nucleotide sequence ID" value="NZ_CP043909.1"/>
</dbReference>
<keyword evidence="6" id="KW-0281">Fimbrium</keyword>
<gene>
    <name evidence="8" type="ORF">F2A31_01490</name>
</gene>
<dbReference type="GO" id="GO:0046872">
    <property type="term" value="F:metal ion binding"/>
    <property type="evidence" value="ECO:0007669"/>
    <property type="project" value="UniProtKB-KW"/>
</dbReference>
<evidence type="ECO:0000256" key="3">
    <source>
        <dbReference type="ARBA" id="ARBA00022558"/>
    </source>
</evidence>
<name>A0A5P1UNF5_9GAMM</name>
<feature type="domain" description="PilY1 beta-propeller" evidence="7">
    <location>
        <begin position="964"/>
        <end position="1145"/>
    </location>
</feature>
<evidence type="ECO:0000256" key="2">
    <source>
        <dbReference type="ARBA" id="ARBA00008387"/>
    </source>
</evidence>
<dbReference type="InterPro" id="IPR008707">
    <property type="entry name" value="B-propeller_PilY1"/>
</dbReference>
<sequence>MNNNKMRRLTKRERKQQDKAKGLLLSCTVLSSFLIFSSIASASDIEIYQNPNNSNVIMLMVDVSQSMGTGPIADLQRDYPLCLQGGLLGGVKGLLGSAGVAVKADILDLIKLDTTTTSVDQAYCDIPSELVVNILETVNNIGGVDLLGLQGSAQYIKDSCEPIDMQKGGTVEIIKGYRCFNRLARVKQAVRDVIDGNDEKGIGKLPDGVSVGLSVFPANAISGTGKNELAGMIAVEARPLDDVQRQRIKDAINGVDSVDPVSHLLTDVSRLVDHLLKLNPVGLLLDVLGTIPQLIDNLKTLAGLSTPTATAYAETGAYLLGNTTKGTLVKSKEVGKIKKGGLLTRTTYYQCDNQWIDGKCTKWKDSGDSWYKNKEYDWVSDQGLLDRLLGGLLGGAEVIFYQYDTNLVNNISSYSGFPVSIDASKNGDVYRSPAQNSQCSAKGIYVLTGSIPDLDPNLLDGLLGASSVRESSTATEPVQRIMSRSINKNSNTAFSCGAVPTGWYAGSNSNKETWNCIANYAGILKGDNYKIKTGVGGIGREFSHIPSAKSELDFDTVQAPNSVLSSLLQPVAALVKVLDPVLSLLGLGNLIDKLNKILDNVLPVPLDQDTHNKNVANLARWGVHGGGGWYQLSSAQSIAEGILDFNQNLIEVESDPIGLQTLPADPLTPYRMTNDVYKSMFEPTEKASWLGNFKKYYAQDDNSVYKLKDAWSVSASPYDVRDWNKGGLLAKLESLRTSANLTGRTLLINRDCENDEDGKIRFVATHQLKTIDNRYLDTSNSSRCSLAPNKRDNANDEDYYLMSLLGYKLDKGATAGDLTEANRTNWQVGMNLHSTPIKLTQEATFNADSTIDERKDYMLFGTTQGLLHVVDAKTGEETFAFVPNEMLENRQQRNAFLKEKTGVKANMAYGIDGAWTLYSEYVYGMQRVSSGSSSSRVVATVGEARNASGTTLKDNAGKVIKGKQVAYGGLRMGGRSYYALDLAKLNEPVLKFHIDPDHQRIINQDQIINDTNTQIALSQMGQSWSKPTITQVYWKGQLKRVMIVGGGYDARYENLSYSHQTDEKGAGVYMFDAENGELLWWASANTASSLKIDAMKYSVVSRINTADRNGDGLTDHLYFGDLGGQVWRIDFDANLGVSSNNGFARLIFSNPNERFYEAPNFSVYGHEQPRAVISIASGNRSLPFSDRTSSSTIYNLFDREVIRPNFKFEHQTLTAKFTLNDLHKMDVSQLNGAALTLSDLQNSGNKRVQNGWYISAETVIGKQLDPNGNETTITNTTASKVLGEMVVMNKSLYASVYNPNGISDSCRVQAQGITTVQRYCLPFGVCELNVTDMSFGAGRGIVDVMAGVGTGVDKKNEATRQILNPNAKDSIVGGNGMPINTMRRQIVPLKWYESNE</sequence>
<dbReference type="KEGG" id="asue:F2A31_01490"/>
<accession>A0A5P1UNF5</accession>
<evidence type="ECO:0000259" key="7">
    <source>
        <dbReference type="Pfam" id="PF05567"/>
    </source>
</evidence>
<protein>
    <submittedName>
        <fullName evidence="8">Pilus assembly protein PilY</fullName>
    </submittedName>
</protein>
<dbReference type="Proteomes" id="UP000325177">
    <property type="component" value="Chromosome"/>
</dbReference>
<keyword evidence="5" id="KW-0106">Calcium</keyword>
<reference evidence="8 9" key="1">
    <citation type="submission" date="2019-09" db="EMBL/GenBank/DDBJ databases">
        <title>Acinetobacter sp. C16S1 isolated from saline soil.</title>
        <authorList>
            <person name="Xu L."/>
            <person name="Sun J.-Q."/>
        </authorList>
    </citation>
    <scope>NUCLEOTIDE SEQUENCE [LARGE SCALE GENOMIC DNA]</scope>
    <source>
        <strain evidence="8 9">C16S1</strain>
    </source>
</reference>
<dbReference type="SUPFAM" id="SSF50998">
    <property type="entry name" value="Quinoprotein alcohol dehydrogenase-like"/>
    <property type="match status" value="1"/>
</dbReference>
<evidence type="ECO:0000256" key="1">
    <source>
        <dbReference type="ARBA" id="ARBA00004561"/>
    </source>
</evidence>
<keyword evidence="4" id="KW-0479">Metal-binding</keyword>
<evidence type="ECO:0000256" key="6">
    <source>
        <dbReference type="ARBA" id="ARBA00023263"/>
    </source>
</evidence>
<comment type="subcellular location">
    <subcellularLocation>
        <location evidence="1">Fimbrium</location>
    </subcellularLocation>
</comment>
<evidence type="ECO:0000256" key="5">
    <source>
        <dbReference type="ARBA" id="ARBA00022837"/>
    </source>
</evidence>
<keyword evidence="3" id="KW-1029">Fimbrium biogenesis</keyword>
<dbReference type="Pfam" id="PF05567">
    <property type="entry name" value="T4P_PilY1"/>
    <property type="match status" value="1"/>
</dbReference>
<evidence type="ECO:0000313" key="9">
    <source>
        <dbReference type="Proteomes" id="UP000325177"/>
    </source>
</evidence>
<dbReference type="InterPro" id="IPR011047">
    <property type="entry name" value="Quinoprotein_ADH-like_sf"/>
</dbReference>